<comment type="caution">
    <text evidence="2">The sequence shown here is derived from an EMBL/GenBank/DDBJ whole genome shotgun (WGS) entry which is preliminary data.</text>
</comment>
<protein>
    <submittedName>
        <fullName evidence="2">PE-PGRS family protein</fullName>
    </submittedName>
</protein>
<evidence type="ECO:0000313" key="3">
    <source>
        <dbReference type="Proteomes" id="UP000245507"/>
    </source>
</evidence>
<dbReference type="RefSeq" id="WP_109692243.1">
    <property type="nucleotide sequence ID" value="NZ_QGDD01000001.1"/>
</dbReference>
<accession>A0A316TND6</accession>
<dbReference type="PROSITE" id="PS51186">
    <property type="entry name" value="GNAT"/>
    <property type="match status" value="1"/>
</dbReference>
<dbReference type="EMBL" id="QGDD01000001">
    <property type="protein sequence ID" value="PWN04739.1"/>
    <property type="molecule type" value="Genomic_DNA"/>
</dbReference>
<dbReference type="InterPro" id="IPR000182">
    <property type="entry name" value="GNAT_dom"/>
</dbReference>
<dbReference type="Pfam" id="PF00583">
    <property type="entry name" value="Acetyltransf_1"/>
    <property type="match status" value="1"/>
</dbReference>
<dbReference type="Gene3D" id="3.40.630.30">
    <property type="match status" value="1"/>
</dbReference>
<feature type="domain" description="N-acetyltransferase" evidence="1">
    <location>
        <begin position="6"/>
        <end position="163"/>
    </location>
</feature>
<dbReference type="Proteomes" id="UP000245507">
    <property type="component" value="Unassembled WGS sequence"/>
</dbReference>
<dbReference type="OrthoDB" id="4119890at2"/>
<reference evidence="2 3" key="1">
    <citation type="submission" date="2018-05" db="EMBL/GenBank/DDBJ databases">
        <title>Nocardioides silvaticus genome.</title>
        <authorList>
            <person name="Li C."/>
            <person name="Wang G."/>
        </authorList>
    </citation>
    <scope>NUCLEOTIDE SEQUENCE [LARGE SCALE GENOMIC DNA]</scope>
    <source>
        <strain evidence="2 3">CCTCC AB 2018079</strain>
    </source>
</reference>
<gene>
    <name evidence="2" type="ORF">DJ010_03750</name>
</gene>
<name>A0A316TND6_9ACTN</name>
<sequence length="342" mass="37559">MALEITAVDPLDVGAIHAWVDLNTSVVRHEVGESGAMWTAPEMVAALQKPSKGRNELIYLGTADGTLVATGWITLPMIDNLTSADLYVAVVPEHRRRGLGSAMLAHLEQECAARGRTRLDAITDWPYDGAADGTGAPGVEFGKAHGFAFGLGDVQRELQLPADVEVLTRLAAEAASYHSDYELRTWSGPIPDDLVLSYLELSTRLNTEAPVGDLEREDQTVDIEAHRSAERTLAEQQRVPWHTVALDRDGNVVAYSDLMVPATDPHWVHQWGTLVDPAHRGHRLGVAVKVANLLAYQEAHPEDRRRVITWNAEVNRHMIAINEQMGFVATARGGQLQKKTLR</sequence>
<dbReference type="SUPFAM" id="SSF55729">
    <property type="entry name" value="Acyl-CoA N-acyltransferases (Nat)"/>
    <property type="match status" value="2"/>
</dbReference>
<evidence type="ECO:0000313" key="2">
    <source>
        <dbReference type="EMBL" id="PWN04739.1"/>
    </source>
</evidence>
<dbReference type="AlphaFoldDB" id="A0A316TND6"/>
<proteinExistence type="predicted"/>
<dbReference type="InterPro" id="IPR016181">
    <property type="entry name" value="Acyl_CoA_acyltransferase"/>
</dbReference>
<organism evidence="2 3">
    <name type="scientific">Nocardioides silvaticus</name>
    <dbReference type="NCBI Taxonomy" id="2201891"/>
    <lineage>
        <taxon>Bacteria</taxon>
        <taxon>Bacillati</taxon>
        <taxon>Actinomycetota</taxon>
        <taxon>Actinomycetes</taxon>
        <taxon>Propionibacteriales</taxon>
        <taxon>Nocardioidaceae</taxon>
        <taxon>Nocardioides</taxon>
    </lineage>
</organism>
<dbReference type="CDD" id="cd04301">
    <property type="entry name" value="NAT_SF"/>
    <property type="match status" value="1"/>
</dbReference>
<keyword evidence="3" id="KW-1185">Reference proteome</keyword>
<dbReference type="GO" id="GO:0016747">
    <property type="term" value="F:acyltransferase activity, transferring groups other than amino-acyl groups"/>
    <property type="evidence" value="ECO:0007669"/>
    <property type="project" value="InterPro"/>
</dbReference>
<evidence type="ECO:0000259" key="1">
    <source>
        <dbReference type="PROSITE" id="PS51186"/>
    </source>
</evidence>